<name>X1IPF2_9ZZZZ</name>
<evidence type="ECO:0000256" key="1">
    <source>
        <dbReference type="ARBA" id="ARBA00023002"/>
    </source>
</evidence>
<reference evidence="3" key="1">
    <citation type="journal article" date="2014" name="Front. Microbiol.">
        <title>High frequency of phylogenetically diverse reductive dehalogenase-homologous genes in deep subseafloor sedimentary metagenomes.</title>
        <authorList>
            <person name="Kawai M."/>
            <person name="Futagami T."/>
            <person name="Toyoda A."/>
            <person name="Takaki Y."/>
            <person name="Nishi S."/>
            <person name="Hori S."/>
            <person name="Arai W."/>
            <person name="Tsubouchi T."/>
            <person name="Morono Y."/>
            <person name="Uchiyama I."/>
            <person name="Ito T."/>
            <person name="Fujiyama A."/>
            <person name="Inagaki F."/>
            <person name="Takami H."/>
        </authorList>
    </citation>
    <scope>NUCLEOTIDE SEQUENCE</scope>
    <source>
        <strain evidence="3">Expedition CK06-06</strain>
    </source>
</reference>
<comment type="caution">
    <text evidence="3">The sequence shown here is derived from an EMBL/GenBank/DDBJ whole genome shotgun (WGS) entry which is preliminary data.</text>
</comment>
<dbReference type="Gene3D" id="3.40.50.720">
    <property type="entry name" value="NAD(P)-binding Rossmann-like Domain"/>
    <property type="match status" value="1"/>
</dbReference>
<dbReference type="GO" id="GO:0000166">
    <property type="term" value="F:nucleotide binding"/>
    <property type="evidence" value="ECO:0007669"/>
    <property type="project" value="InterPro"/>
</dbReference>
<organism evidence="3">
    <name type="scientific">marine sediment metagenome</name>
    <dbReference type="NCBI Taxonomy" id="412755"/>
    <lineage>
        <taxon>unclassified sequences</taxon>
        <taxon>metagenomes</taxon>
        <taxon>ecological metagenomes</taxon>
    </lineage>
</organism>
<dbReference type="AlphaFoldDB" id="X1IPF2"/>
<feature type="non-terminal residue" evidence="3">
    <location>
        <position position="77"/>
    </location>
</feature>
<keyword evidence="1" id="KW-0560">Oxidoreductase</keyword>
<dbReference type="InterPro" id="IPR050463">
    <property type="entry name" value="Gfo/Idh/MocA_oxidrdct_glycsds"/>
</dbReference>
<dbReference type="Pfam" id="PF01408">
    <property type="entry name" value="GFO_IDH_MocA"/>
    <property type="match status" value="1"/>
</dbReference>
<protein>
    <recommendedName>
        <fullName evidence="2">Gfo/Idh/MocA-like oxidoreductase N-terminal domain-containing protein</fullName>
    </recommendedName>
</protein>
<evidence type="ECO:0000259" key="2">
    <source>
        <dbReference type="Pfam" id="PF01408"/>
    </source>
</evidence>
<dbReference type="GO" id="GO:0016491">
    <property type="term" value="F:oxidoreductase activity"/>
    <property type="evidence" value="ECO:0007669"/>
    <property type="project" value="UniProtKB-KW"/>
</dbReference>
<dbReference type="PANTHER" id="PTHR43818">
    <property type="entry name" value="BCDNA.GH03377"/>
    <property type="match status" value="1"/>
</dbReference>
<dbReference type="EMBL" id="BARU01043646">
    <property type="protein sequence ID" value="GAH83567.1"/>
    <property type="molecule type" value="Genomic_DNA"/>
</dbReference>
<gene>
    <name evidence="3" type="ORF">S03H2_66783</name>
</gene>
<dbReference type="PANTHER" id="PTHR43818:SF11">
    <property type="entry name" value="BCDNA.GH03377"/>
    <property type="match status" value="1"/>
</dbReference>
<sequence>MTLRIGIVGMGGIGNRHAQVYAGLPETTVVAVCDIIKERADKAAAAYDAKAFYSVQEMLDSGIELDACSMCTAGVEN</sequence>
<dbReference type="InterPro" id="IPR036291">
    <property type="entry name" value="NAD(P)-bd_dom_sf"/>
</dbReference>
<accession>X1IPF2</accession>
<dbReference type="InterPro" id="IPR000683">
    <property type="entry name" value="Gfo/Idh/MocA-like_OxRdtase_N"/>
</dbReference>
<feature type="domain" description="Gfo/Idh/MocA-like oxidoreductase N-terminal" evidence="2">
    <location>
        <begin position="3"/>
        <end position="72"/>
    </location>
</feature>
<evidence type="ECO:0000313" key="3">
    <source>
        <dbReference type="EMBL" id="GAH83567.1"/>
    </source>
</evidence>
<proteinExistence type="predicted"/>
<dbReference type="SUPFAM" id="SSF51735">
    <property type="entry name" value="NAD(P)-binding Rossmann-fold domains"/>
    <property type="match status" value="1"/>
</dbReference>